<evidence type="ECO:0000256" key="2">
    <source>
        <dbReference type="ARBA" id="ARBA00022475"/>
    </source>
</evidence>
<evidence type="ECO:0000256" key="4">
    <source>
        <dbReference type="ARBA" id="ARBA00022989"/>
    </source>
</evidence>
<dbReference type="Pfam" id="PF07690">
    <property type="entry name" value="MFS_1"/>
    <property type="match status" value="1"/>
</dbReference>
<feature type="transmembrane region" description="Helical" evidence="6">
    <location>
        <begin position="30"/>
        <end position="59"/>
    </location>
</feature>
<dbReference type="Proteomes" id="UP000766336">
    <property type="component" value="Unassembled WGS sequence"/>
</dbReference>
<gene>
    <name evidence="8" type="ORF">KHU32_08655</name>
</gene>
<dbReference type="EMBL" id="JAHCDA010000001">
    <property type="protein sequence ID" value="MBS7811006.1"/>
    <property type="molecule type" value="Genomic_DNA"/>
</dbReference>
<dbReference type="PROSITE" id="PS50850">
    <property type="entry name" value="MFS"/>
    <property type="match status" value="1"/>
</dbReference>
<proteinExistence type="predicted"/>
<dbReference type="PANTHER" id="PTHR23513:SF11">
    <property type="entry name" value="STAPHYLOFERRIN A TRANSPORTER"/>
    <property type="match status" value="1"/>
</dbReference>
<dbReference type="SUPFAM" id="SSF103473">
    <property type="entry name" value="MFS general substrate transporter"/>
    <property type="match status" value="1"/>
</dbReference>
<keyword evidence="2" id="KW-1003">Cell membrane</keyword>
<evidence type="ECO:0000313" key="9">
    <source>
        <dbReference type="Proteomes" id="UP000766336"/>
    </source>
</evidence>
<keyword evidence="5 6" id="KW-0472">Membrane</keyword>
<feature type="transmembrane region" description="Helical" evidence="6">
    <location>
        <begin position="80"/>
        <end position="113"/>
    </location>
</feature>
<dbReference type="InterPro" id="IPR011701">
    <property type="entry name" value="MFS"/>
</dbReference>
<feature type="transmembrane region" description="Helical" evidence="6">
    <location>
        <begin position="222"/>
        <end position="246"/>
    </location>
</feature>
<name>A0ABS5QBD7_9PROT</name>
<feature type="transmembrane region" description="Helical" evidence="6">
    <location>
        <begin position="347"/>
        <end position="368"/>
    </location>
</feature>
<dbReference type="InterPro" id="IPR036259">
    <property type="entry name" value="MFS_trans_sf"/>
</dbReference>
<accession>A0ABS5QBD7</accession>
<feature type="transmembrane region" description="Helical" evidence="6">
    <location>
        <begin position="311"/>
        <end position="335"/>
    </location>
</feature>
<feature type="domain" description="Major facilitator superfamily (MFS) profile" evidence="7">
    <location>
        <begin position="221"/>
        <end position="409"/>
    </location>
</feature>
<comment type="subcellular location">
    <subcellularLocation>
        <location evidence="1">Cell membrane</location>
        <topology evidence="1">Multi-pass membrane protein</topology>
    </subcellularLocation>
</comment>
<feature type="transmembrane region" description="Helical" evidence="6">
    <location>
        <begin position="374"/>
        <end position="396"/>
    </location>
</feature>
<keyword evidence="3 6" id="KW-0812">Transmembrane</keyword>
<dbReference type="Gene3D" id="1.20.1250.20">
    <property type="entry name" value="MFS general substrate transporter like domains"/>
    <property type="match status" value="1"/>
</dbReference>
<dbReference type="CDD" id="cd06173">
    <property type="entry name" value="MFS_MefA_like"/>
    <property type="match status" value="1"/>
</dbReference>
<evidence type="ECO:0000256" key="3">
    <source>
        <dbReference type="ARBA" id="ARBA00022692"/>
    </source>
</evidence>
<feature type="transmembrane region" description="Helical" evidence="6">
    <location>
        <begin position="168"/>
        <end position="187"/>
    </location>
</feature>
<keyword evidence="4 6" id="KW-1133">Transmembrane helix</keyword>
<organism evidence="8 9">
    <name type="scientific">Roseococcus pinisoli</name>
    <dbReference type="NCBI Taxonomy" id="2835040"/>
    <lineage>
        <taxon>Bacteria</taxon>
        <taxon>Pseudomonadati</taxon>
        <taxon>Pseudomonadota</taxon>
        <taxon>Alphaproteobacteria</taxon>
        <taxon>Acetobacterales</taxon>
        <taxon>Roseomonadaceae</taxon>
        <taxon>Roseococcus</taxon>
    </lineage>
</organism>
<sequence>MLAPFAIRSYRFQWPADLATSWAFEMETLILGWFILVETGSVLLLTLFASLQFGGTLIAPAFGLAGDRIGHRNVIVLMRLLYALLAVVLTVVILSDGLTPVLALVVAGIAGMVRPSDMNVRNVIIGETMPADRLMSAVGLSRITTDSARVAGAIAGAGMVAAVGMGQAYIVVVLLYLLGALLTLGVAKRSVEAASAARAQPFAPLQGLRDAARAVWEAPPQLAAMVLAVLVNLAVFPFTIGLLPYVAREVYGATQADLGYMAAAVGIGAIAASLIVSRMGTSVRAARMMVIFCFVWHAMVIAFGHTTSLEAGLILLVLTGLAQGLCTLPMSVLLLRGAPPALRGRIMGMRTLAIYGLPVGLLVAGPLIERIGFAGTATLYGGLGAACTLAVLLYWWSDLWPKHAPSNGG</sequence>
<evidence type="ECO:0000256" key="6">
    <source>
        <dbReference type="SAM" id="Phobius"/>
    </source>
</evidence>
<reference evidence="8 9" key="1">
    <citation type="submission" date="2021-05" db="EMBL/GenBank/DDBJ databases">
        <title>Roseococcus sp. XZZS9, whole genome shotgun sequencing project.</title>
        <authorList>
            <person name="Zhao G."/>
            <person name="Shen L."/>
        </authorList>
    </citation>
    <scope>NUCLEOTIDE SEQUENCE [LARGE SCALE GENOMIC DNA]</scope>
    <source>
        <strain evidence="8 9">XZZS9</strain>
    </source>
</reference>
<evidence type="ECO:0000313" key="8">
    <source>
        <dbReference type="EMBL" id="MBS7811006.1"/>
    </source>
</evidence>
<feature type="transmembrane region" description="Helical" evidence="6">
    <location>
        <begin position="258"/>
        <end position="276"/>
    </location>
</feature>
<dbReference type="InterPro" id="IPR020846">
    <property type="entry name" value="MFS_dom"/>
</dbReference>
<protein>
    <submittedName>
        <fullName evidence="8">MFS transporter</fullName>
    </submittedName>
</protein>
<dbReference type="PANTHER" id="PTHR23513">
    <property type="entry name" value="INTEGRAL MEMBRANE EFFLUX PROTEIN-RELATED"/>
    <property type="match status" value="1"/>
</dbReference>
<keyword evidence="9" id="KW-1185">Reference proteome</keyword>
<evidence type="ECO:0000256" key="1">
    <source>
        <dbReference type="ARBA" id="ARBA00004651"/>
    </source>
</evidence>
<evidence type="ECO:0000259" key="7">
    <source>
        <dbReference type="PROSITE" id="PS50850"/>
    </source>
</evidence>
<comment type="caution">
    <text evidence="8">The sequence shown here is derived from an EMBL/GenBank/DDBJ whole genome shotgun (WGS) entry which is preliminary data.</text>
</comment>
<evidence type="ECO:0000256" key="5">
    <source>
        <dbReference type="ARBA" id="ARBA00023136"/>
    </source>
</evidence>
<feature type="transmembrane region" description="Helical" evidence="6">
    <location>
        <begin position="288"/>
        <end position="305"/>
    </location>
</feature>